<name>A0A344LMX8_9FLAO</name>
<evidence type="ECO:0000313" key="2">
    <source>
        <dbReference type="EMBL" id="AXB55270.1"/>
    </source>
</evidence>
<dbReference type="EMBL" id="CP030261">
    <property type="protein sequence ID" value="AXB55270.1"/>
    <property type="molecule type" value="Genomic_DNA"/>
</dbReference>
<gene>
    <name evidence="2" type="ORF">HYN86_01075</name>
</gene>
<keyword evidence="3" id="KW-1185">Reference proteome</keyword>
<feature type="chain" id="PRO_5016757469" description="Lipocalin-like domain-containing protein" evidence="1">
    <location>
        <begin position="25"/>
        <end position="239"/>
    </location>
</feature>
<sequence>MKEFFLNNKILLFLGLFLSMPSFAQSDILGKWETRDVIGYTDVFEYSLIKEKQENAGRHVTFNLDGTFSCGDTMQCATDCFVFTSGTYAMIGNNQIHLIVENVRFVGLTCGMKKTQRENFSKDLGVFYIHKEGTAIRLIPSSGDLQDDKDKMLYTQMLDSFTKEWRSYGYVWSNTDGNQSGEIVKDCKDKRNLINLSNYKIVFSRDESYGNVFLLRENENFHYVVYDALNKRVSLAYPK</sequence>
<dbReference type="Proteomes" id="UP000251561">
    <property type="component" value="Chromosome"/>
</dbReference>
<evidence type="ECO:0008006" key="4">
    <source>
        <dbReference type="Google" id="ProtNLM"/>
    </source>
</evidence>
<dbReference type="OrthoDB" id="1342926at2"/>
<protein>
    <recommendedName>
        <fullName evidence="4">Lipocalin-like domain-containing protein</fullName>
    </recommendedName>
</protein>
<evidence type="ECO:0000256" key="1">
    <source>
        <dbReference type="SAM" id="SignalP"/>
    </source>
</evidence>
<feature type="signal peptide" evidence="1">
    <location>
        <begin position="1"/>
        <end position="24"/>
    </location>
</feature>
<evidence type="ECO:0000313" key="3">
    <source>
        <dbReference type="Proteomes" id="UP000251561"/>
    </source>
</evidence>
<dbReference type="RefSeq" id="WP_113676397.1">
    <property type="nucleotide sequence ID" value="NZ_CP030261.1"/>
</dbReference>
<proteinExistence type="predicted"/>
<organism evidence="2 3">
    <name type="scientific">Flavobacterium fluviale</name>
    <dbReference type="NCBI Taxonomy" id="2249356"/>
    <lineage>
        <taxon>Bacteria</taxon>
        <taxon>Pseudomonadati</taxon>
        <taxon>Bacteroidota</taxon>
        <taxon>Flavobacteriia</taxon>
        <taxon>Flavobacteriales</taxon>
        <taxon>Flavobacteriaceae</taxon>
        <taxon>Flavobacterium</taxon>
    </lineage>
</organism>
<accession>A0A344LMX8</accession>
<dbReference type="AlphaFoldDB" id="A0A344LMX8"/>
<dbReference type="KEGG" id="ffl:HYN86_01075"/>
<keyword evidence="1" id="KW-0732">Signal</keyword>
<reference evidence="2 3" key="1">
    <citation type="submission" date="2018-06" db="EMBL/GenBank/DDBJ databases">
        <title>Genome sequencing of Flavobacterium.</title>
        <authorList>
            <person name="Baek M.-G."/>
            <person name="Yi H."/>
        </authorList>
    </citation>
    <scope>NUCLEOTIDE SEQUENCE [LARGE SCALE GENOMIC DNA]</scope>
    <source>
        <strain evidence="2 3">HYN0086</strain>
    </source>
</reference>